<proteinExistence type="predicted"/>
<evidence type="ECO:0000313" key="1">
    <source>
        <dbReference type="EMBL" id="KAK8583556.1"/>
    </source>
</evidence>
<name>A0ABR2FN55_9ROSI</name>
<reference evidence="1 2" key="1">
    <citation type="journal article" date="2024" name="G3 (Bethesda)">
        <title>Genome assembly of Hibiscus sabdariffa L. provides insights into metabolisms of medicinal natural products.</title>
        <authorList>
            <person name="Kim T."/>
        </authorList>
    </citation>
    <scope>NUCLEOTIDE SEQUENCE [LARGE SCALE GENOMIC DNA]</scope>
    <source>
        <strain evidence="1">TK-2024</strain>
        <tissue evidence="1">Old leaves</tissue>
    </source>
</reference>
<keyword evidence="2" id="KW-1185">Reference proteome</keyword>
<comment type="caution">
    <text evidence="1">The sequence shown here is derived from an EMBL/GenBank/DDBJ whole genome shotgun (WGS) entry which is preliminary data.</text>
</comment>
<sequence length="84" mass="10233">MSMHQCHLWLYRLPTHRELVLELEPEIYRTVESAYLIRFRDCRETVWCLWLQRNRLILNPDVVEKETVPEHSTRLVADDRSTKP</sequence>
<accession>A0ABR2FN55</accession>
<gene>
    <name evidence="1" type="ORF">V6N12_067823</name>
</gene>
<organism evidence="1 2">
    <name type="scientific">Hibiscus sabdariffa</name>
    <name type="common">roselle</name>
    <dbReference type="NCBI Taxonomy" id="183260"/>
    <lineage>
        <taxon>Eukaryota</taxon>
        <taxon>Viridiplantae</taxon>
        <taxon>Streptophyta</taxon>
        <taxon>Embryophyta</taxon>
        <taxon>Tracheophyta</taxon>
        <taxon>Spermatophyta</taxon>
        <taxon>Magnoliopsida</taxon>
        <taxon>eudicotyledons</taxon>
        <taxon>Gunneridae</taxon>
        <taxon>Pentapetalae</taxon>
        <taxon>rosids</taxon>
        <taxon>malvids</taxon>
        <taxon>Malvales</taxon>
        <taxon>Malvaceae</taxon>
        <taxon>Malvoideae</taxon>
        <taxon>Hibiscus</taxon>
    </lineage>
</organism>
<dbReference type="Proteomes" id="UP001472677">
    <property type="component" value="Unassembled WGS sequence"/>
</dbReference>
<protein>
    <submittedName>
        <fullName evidence="1">Uncharacterized protein</fullName>
    </submittedName>
</protein>
<evidence type="ECO:0000313" key="2">
    <source>
        <dbReference type="Proteomes" id="UP001472677"/>
    </source>
</evidence>
<dbReference type="EMBL" id="JBBPBM010000005">
    <property type="protein sequence ID" value="KAK8583556.1"/>
    <property type="molecule type" value="Genomic_DNA"/>
</dbReference>